<dbReference type="SUPFAM" id="SSF89796">
    <property type="entry name" value="CoA-transferase family III (CaiB/BaiF)"/>
    <property type="match status" value="1"/>
</dbReference>
<dbReference type="Gene3D" id="3.40.50.10540">
    <property type="entry name" value="Crotonobetainyl-coa:carnitine coa-transferase, domain 1"/>
    <property type="match status" value="1"/>
</dbReference>
<dbReference type="Gene3D" id="3.30.1540.10">
    <property type="entry name" value="formyl-coa transferase, domain 3"/>
    <property type="match status" value="1"/>
</dbReference>
<dbReference type="GO" id="GO:0008410">
    <property type="term" value="F:CoA-transferase activity"/>
    <property type="evidence" value="ECO:0007669"/>
    <property type="project" value="TreeGrafter"/>
</dbReference>
<evidence type="ECO:0008006" key="3">
    <source>
        <dbReference type="Google" id="ProtNLM"/>
    </source>
</evidence>
<evidence type="ECO:0000256" key="1">
    <source>
        <dbReference type="ARBA" id="ARBA00022679"/>
    </source>
</evidence>
<dbReference type="PANTHER" id="PTHR48207:SF4">
    <property type="entry name" value="BLL6097 PROTEIN"/>
    <property type="match status" value="1"/>
</dbReference>
<reference evidence="2" key="1">
    <citation type="submission" date="2018-05" db="EMBL/GenBank/DDBJ databases">
        <authorList>
            <person name="Lanie J.A."/>
            <person name="Ng W.-L."/>
            <person name="Kazmierczak K.M."/>
            <person name="Andrzejewski T.M."/>
            <person name="Davidsen T.M."/>
            <person name="Wayne K.J."/>
            <person name="Tettelin H."/>
            <person name="Glass J.I."/>
            <person name="Rusch D."/>
            <person name="Podicherti R."/>
            <person name="Tsui H.-C.T."/>
            <person name="Winkler M.E."/>
        </authorList>
    </citation>
    <scope>NUCLEOTIDE SEQUENCE</scope>
</reference>
<feature type="non-terminal residue" evidence="2">
    <location>
        <position position="1"/>
    </location>
</feature>
<dbReference type="InterPro" id="IPR003673">
    <property type="entry name" value="CoA-Trfase_fam_III"/>
</dbReference>
<dbReference type="AlphaFoldDB" id="A0A381R780"/>
<sequence length="404" mass="43941">VQGIFNGIRVLDFSQVLAGPTATKLLVELGAEVIKIEFAEEGDPGRTLPRLRGSRSGYQVQQNRGKRSLCLDLRDPRATELVLDLVPHADVVLQNFAFGVMERLGFGYDVVSAVNPRIVMCNMSAFGRQGPLAHKPGYDPIAQAWAGVLHMLGYEDRAPILAGISPGDVLAGVHAFGGVAAALFHRERTGRGQEVSVSLLDAYTTVHEVNWQEWSVSGGESEPIRRGNVHPVVGGVGVFETGDGYVTVAAVNNGQWQRLAEAMGRPELSDDPRFASSPDRVTNRDEVNTFIATWLATQPHRDDVVNLLDDCRVPSAPVLTLAEAAQHPYLHEAGAVRWVDDDVLGKVLVPGMPIKFSETPGDAPLMTRRLGEDNEYVTCELAGRSHDQYRALVDEGVLFHNPDS</sequence>
<dbReference type="InterPro" id="IPR023606">
    <property type="entry name" value="CoA-Trfase_III_dom_1_sf"/>
</dbReference>
<evidence type="ECO:0000313" key="2">
    <source>
        <dbReference type="EMBL" id="SUZ87064.1"/>
    </source>
</evidence>
<name>A0A381R780_9ZZZZ</name>
<dbReference type="PANTHER" id="PTHR48207">
    <property type="entry name" value="SUCCINATE--HYDROXYMETHYLGLUTARATE COA-TRANSFERASE"/>
    <property type="match status" value="1"/>
</dbReference>
<organism evidence="2">
    <name type="scientific">marine metagenome</name>
    <dbReference type="NCBI Taxonomy" id="408172"/>
    <lineage>
        <taxon>unclassified sequences</taxon>
        <taxon>metagenomes</taxon>
        <taxon>ecological metagenomes</taxon>
    </lineage>
</organism>
<gene>
    <name evidence="2" type="ORF">METZ01_LOCUS39918</name>
</gene>
<dbReference type="Pfam" id="PF02515">
    <property type="entry name" value="CoA_transf_3"/>
    <property type="match status" value="1"/>
</dbReference>
<dbReference type="InterPro" id="IPR044855">
    <property type="entry name" value="CoA-Trfase_III_dom3_sf"/>
</dbReference>
<dbReference type="InterPro" id="IPR050483">
    <property type="entry name" value="CoA-transferase_III_domain"/>
</dbReference>
<dbReference type="EMBL" id="UINC01001707">
    <property type="protein sequence ID" value="SUZ87064.1"/>
    <property type="molecule type" value="Genomic_DNA"/>
</dbReference>
<accession>A0A381R780</accession>
<keyword evidence="1" id="KW-0808">Transferase</keyword>
<protein>
    <recommendedName>
        <fullName evidence="3">Formyl-CoA transferase</fullName>
    </recommendedName>
</protein>
<proteinExistence type="predicted"/>